<dbReference type="AlphaFoldDB" id="A0A5B7FRS0"/>
<feature type="region of interest" description="Disordered" evidence="1">
    <location>
        <begin position="25"/>
        <end position="50"/>
    </location>
</feature>
<evidence type="ECO:0000313" key="2">
    <source>
        <dbReference type="EMBL" id="MPC47703.1"/>
    </source>
</evidence>
<organism evidence="2 3">
    <name type="scientific">Portunus trituberculatus</name>
    <name type="common">Swimming crab</name>
    <name type="synonym">Neptunus trituberculatus</name>
    <dbReference type="NCBI Taxonomy" id="210409"/>
    <lineage>
        <taxon>Eukaryota</taxon>
        <taxon>Metazoa</taxon>
        <taxon>Ecdysozoa</taxon>
        <taxon>Arthropoda</taxon>
        <taxon>Crustacea</taxon>
        <taxon>Multicrustacea</taxon>
        <taxon>Malacostraca</taxon>
        <taxon>Eumalacostraca</taxon>
        <taxon>Eucarida</taxon>
        <taxon>Decapoda</taxon>
        <taxon>Pleocyemata</taxon>
        <taxon>Brachyura</taxon>
        <taxon>Eubrachyura</taxon>
        <taxon>Portunoidea</taxon>
        <taxon>Portunidae</taxon>
        <taxon>Portuninae</taxon>
        <taxon>Portunus</taxon>
    </lineage>
</organism>
<protein>
    <submittedName>
        <fullName evidence="2">Uncharacterized protein</fullName>
    </submittedName>
</protein>
<keyword evidence="3" id="KW-1185">Reference proteome</keyword>
<evidence type="ECO:0000256" key="1">
    <source>
        <dbReference type="SAM" id="MobiDB-lite"/>
    </source>
</evidence>
<dbReference type="Proteomes" id="UP000324222">
    <property type="component" value="Unassembled WGS sequence"/>
</dbReference>
<accession>A0A5B7FRS0</accession>
<reference evidence="2 3" key="1">
    <citation type="submission" date="2019-05" db="EMBL/GenBank/DDBJ databases">
        <title>Another draft genome of Portunus trituberculatus and its Hox gene families provides insights of decapod evolution.</title>
        <authorList>
            <person name="Jeong J.-H."/>
            <person name="Song I."/>
            <person name="Kim S."/>
            <person name="Choi T."/>
            <person name="Kim D."/>
            <person name="Ryu S."/>
            <person name="Kim W."/>
        </authorList>
    </citation>
    <scope>NUCLEOTIDE SEQUENCE [LARGE SCALE GENOMIC DNA]</scope>
    <source>
        <tissue evidence="2">Muscle</tissue>
    </source>
</reference>
<evidence type="ECO:0000313" key="3">
    <source>
        <dbReference type="Proteomes" id="UP000324222"/>
    </source>
</evidence>
<proteinExistence type="predicted"/>
<name>A0A5B7FRS0_PORTR</name>
<sequence>MTIVETCLSLSVEQDVVHQTVTEDHHDYNDEAEGSNLVEKPPGGAFTRLDERSSFSLAPFGVTGGDTT</sequence>
<dbReference type="EMBL" id="VSRR010007881">
    <property type="protein sequence ID" value="MPC47703.1"/>
    <property type="molecule type" value="Genomic_DNA"/>
</dbReference>
<gene>
    <name evidence="2" type="ORF">E2C01_041457</name>
</gene>
<comment type="caution">
    <text evidence="2">The sequence shown here is derived from an EMBL/GenBank/DDBJ whole genome shotgun (WGS) entry which is preliminary data.</text>
</comment>